<comment type="caution">
    <text evidence="5">The sequence shown here is derived from an EMBL/GenBank/DDBJ whole genome shotgun (WGS) entry which is preliminary data.</text>
</comment>
<keyword evidence="2" id="KW-0012">Acyltransferase</keyword>
<proteinExistence type="predicted"/>
<dbReference type="EMBL" id="JAHEPS010000006">
    <property type="protein sequence ID" value="MBT1445753.1"/>
    <property type="molecule type" value="Genomic_DNA"/>
</dbReference>
<feature type="domain" description="Beta-ketoacyl-[acyl-carrier-protein] synthase III C-terminal" evidence="3">
    <location>
        <begin position="298"/>
        <end position="386"/>
    </location>
</feature>
<dbReference type="NCBIfam" id="NF005703">
    <property type="entry name" value="PRK07515.1"/>
    <property type="match status" value="1"/>
</dbReference>
<dbReference type="InterPro" id="IPR013751">
    <property type="entry name" value="ACP_syn_III_N"/>
</dbReference>
<dbReference type="Pfam" id="PF08545">
    <property type="entry name" value="ACP_syn_III"/>
    <property type="match status" value="1"/>
</dbReference>
<gene>
    <name evidence="5" type="ORF">KJI95_14665</name>
</gene>
<dbReference type="CDD" id="cd00830">
    <property type="entry name" value="KAS_III"/>
    <property type="match status" value="1"/>
</dbReference>
<name>A0ABS5V9Q0_9GAMM</name>
<evidence type="ECO:0000259" key="4">
    <source>
        <dbReference type="Pfam" id="PF08545"/>
    </source>
</evidence>
<keyword evidence="1" id="KW-0808">Transferase</keyword>
<sequence>MFRLHSARTGGNQTVTQSIAITGTGLFTPAQGIENDELVKSFNTYVDNYNRSHEAAIERGELEALAHSSAEFIEKASGIKHRYVMVKEGILDPEVMMPLIPERPADSLSMQAEMGILAAKEALSNAGLTPADIDLVIVACAYTQRAYPAIAIEIQQQLGTRGFAFDMQVACSSATFGLSTAQGLISQGSARRALVICPEICSAQVNYRDRDSHFIFGDVATAMVVEPLLGSKGRQSFEILGSNLVTEFSGNIRSNFGFLNRCDPASANAADKLFHQQGRKVFKELLPMIYSHLDTQFASAGIDPTALSRLWLHQANINMNQFVVKKLLGDGVSAETAPIVLDRYANTASAGSVIALHLHQQGLSSGDLGLLCSFGAGYSIGSFILKTR</sequence>
<dbReference type="PANTHER" id="PTHR34069:SF2">
    <property type="entry name" value="BETA-KETOACYL-[ACYL-CARRIER-PROTEIN] SYNTHASE III"/>
    <property type="match status" value="1"/>
</dbReference>
<dbReference type="InterPro" id="IPR013747">
    <property type="entry name" value="ACP_syn_III_C"/>
</dbReference>
<dbReference type="Gene3D" id="3.40.47.10">
    <property type="match status" value="2"/>
</dbReference>
<keyword evidence="6" id="KW-1185">Reference proteome</keyword>
<evidence type="ECO:0000313" key="6">
    <source>
        <dbReference type="Proteomes" id="UP001195903"/>
    </source>
</evidence>
<evidence type="ECO:0000313" key="5">
    <source>
        <dbReference type="EMBL" id="MBT1445753.1"/>
    </source>
</evidence>
<organism evidence="5 6">
    <name type="scientific">Shewanella jiangmenensis</name>
    <dbReference type="NCBI Taxonomy" id="2837387"/>
    <lineage>
        <taxon>Bacteria</taxon>
        <taxon>Pseudomonadati</taxon>
        <taxon>Pseudomonadota</taxon>
        <taxon>Gammaproteobacteria</taxon>
        <taxon>Alteromonadales</taxon>
        <taxon>Shewanellaceae</taxon>
        <taxon>Shewanella</taxon>
    </lineage>
</organism>
<reference evidence="5 6" key="1">
    <citation type="submission" date="2021-05" db="EMBL/GenBank/DDBJ databases">
        <title>Shewanella sp. JM162201.</title>
        <authorList>
            <person name="Xu S."/>
            <person name="Li A."/>
        </authorList>
    </citation>
    <scope>NUCLEOTIDE SEQUENCE [LARGE SCALE GENOMIC DNA]</scope>
    <source>
        <strain evidence="5 6">JM162201</strain>
    </source>
</reference>
<dbReference type="Proteomes" id="UP001195903">
    <property type="component" value="Unassembled WGS sequence"/>
</dbReference>
<dbReference type="RefSeq" id="WP_214507954.1">
    <property type="nucleotide sequence ID" value="NZ_JAHEPS010000006.1"/>
</dbReference>
<feature type="domain" description="Beta-ketoacyl-[acyl-carrier-protein] synthase III N-terminal" evidence="4">
    <location>
        <begin position="165"/>
        <end position="241"/>
    </location>
</feature>
<evidence type="ECO:0000256" key="1">
    <source>
        <dbReference type="ARBA" id="ARBA00022679"/>
    </source>
</evidence>
<dbReference type="Pfam" id="PF08541">
    <property type="entry name" value="ACP_syn_III_C"/>
    <property type="match status" value="1"/>
</dbReference>
<evidence type="ECO:0000256" key="2">
    <source>
        <dbReference type="ARBA" id="ARBA00023315"/>
    </source>
</evidence>
<protein>
    <submittedName>
        <fullName evidence="5">Beta-ketoacyl-ACP synthase III</fullName>
    </submittedName>
</protein>
<dbReference type="SUPFAM" id="SSF53901">
    <property type="entry name" value="Thiolase-like"/>
    <property type="match status" value="1"/>
</dbReference>
<dbReference type="PANTHER" id="PTHR34069">
    <property type="entry name" value="3-OXOACYL-[ACYL-CARRIER-PROTEIN] SYNTHASE 3"/>
    <property type="match status" value="1"/>
</dbReference>
<dbReference type="InterPro" id="IPR016039">
    <property type="entry name" value="Thiolase-like"/>
</dbReference>
<accession>A0ABS5V9Q0</accession>
<evidence type="ECO:0000259" key="3">
    <source>
        <dbReference type="Pfam" id="PF08541"/>
    </source>
</evidence>